<evidence type="ECO:0000256" key="3">
    <source>
        <dbReference type="ARBA" id="ARBA00022692"/>
    </source>
</evidence>
<comment type="caution">
    <text evidence="13">The sequence shown here is derived from an EMBL/GenBank/DDBJ whole genome shotgun (WGS) entry which is preliminary data.</text>
</comment>
<keyword evidence="5 12" id="KW-1133">Transmembrane helix</keyword>
<feature type="transmembrane region" description="Helical" evidence="12">
    <location>
        <begin position="59"/>
        <end position="78"/>
    </location>
</feature>
<gene>
    <name evidence="13" type="ORF">WI372_03290</name>
</gene>
<sequence>MARPRLYISLAVTVAWTLALLFLGSVVHATESSLACPDWPTCFGTMMPEMVGGVFWEHLHRLVAGGLILLFGLATWFATRDADRRWMVRASVAGVVLLLVQAVFGGLTVIYQLPDAISTTHLALAFIFLSLAVVLTTAASRRSAQIVPTDPRLRGILRRWGGGATALVFLQSVVGAVVRHTDAGLACPDFPTCLGSWVPPIETHFVAVHFTHRVLGVLATLAVIGLVVALVRAGASTTLRRRALGAVSIVLVQFTLGVVSVLTILSVLPVSLHTLGAAALLALLVHLTALGHLEGEPVAAARPTAGVV</sequence>
<feature type="transmembrane region" description="Helical" evidence="12">
    <location>
        <begin position="119"/>
        <end position="139"/>
    </location>
</feature>
<evidence type="ECO:0000256" key="7">
    <source>
        <dbReference type="ARBA" id="ARBA00023004"/>
    </source>
</evidence>
<feature type="transmembrane region" description="Helical" evidence="12">
    <location>
        <begin position="90"/>
        <end position="113"/>
    </location>
</feature>
<evidence type="ECO:0000313" key="13">
    <source>
        <dbReference type="EMBL" id="MEK9500008.1"/>
    </source>
</evidence>
<evidence type="ECO:0000256" key="2">
    <source>
        <dbReference type="ARBA" id="ARBA00022475"/>
    </source>
</evidence>
<keyword evidence="6" id="KW-0560">Oxidoreductase</keyword>
<dbReference type="InterPro" id="IPR003780">
    <property type="entry name" value="COX15/CtaA_fam"/>
</dbReference>
<accession>A0ABU9E5K3</accession>
<keyword evidence="14" id="KW-1185">Reference proteome</keyword>
<keyword evidence="10" id="KW-1015">Disulfide bond</keyword>
<protein>
    <submittedName>
        <fullName evidence="13">COX15/CtaA family protein</fullName>
    </submittedName>
</protein>
<evidence type="ECO:0000256" key="8">
    <source>
        <dbReference type="ARBA" id="ARBA00023133"/>
    </source>
</evidence>
<keyword evidence="4" id="KW-0479">Metal-binding</keyword>
<dbReference type="Pfam" id="PF02628">
    <property type="entry name" value="COX15-CtaA"/>
    <property type="match status" value="1"/>
</dbReference>
<evidence type="ECO:0000256" key="11">
    <source>
        <dbReference type="ARBA" id="ARBA00023444"/>
    </source>
</evidence>
<keyword evidence="7" id="KW-0408">Iron</keyword>
<name>A0ABU9E5K3_9BACT</name>
<comment type="subcellular location">
    <subcellularLocation>
        <location evidence="1">Membrane</location>
        <topology evidence="1">Multi-pass membrane protein</topology>
    </subcellularLocation>
</comment>
<evidence type="ECO:0000256" key="12">
    <source>
        <dbReference type="SAM" id="Phobius"/>
    </source>
</evidence>
<feature type="transmembrane region" description="Helical" evidence="12">
    <location>
        <begin position="160"/>
        <end position="178"/>
    </location>
</feature>
<keyword evidence="9 12" id="KW-0472">Membrane</keyword>
<evidence type="ECO:0000313" key="14">
    <source>
        <dbReference type="Proteomes" id="UP001484239"/>
    </source>
</evidence>
<reference evidence="13 14" key="1">
    <citation type="submission" date="2024-02" db="EMBL/GenBank/DDBJ databases">
        <title>A novel Gemmatimonadota bacterium.</title>
        <authorList>
            <person name="Du Z.-J."/>
            <person name="Ye Y.-Q."/>
        </authorList>
    </citation>
    <scope>NUCLEOTIDE SEQUENCE [LARGE SCALE GENOMIC DNA]</scope>
    <source>
        <strain evidence="13 14">DH-20</strain>
    </source>
</reference>
<dbReference type="RefSeq" id="WP_405277786.1">
    <property type="nucleotide sequence ID" value="NZ_CP144380.1"/>
</dbReference>
<dbReference type="Proteomes" id="UP001484239">
    <property type="component" value="Unassembled WGS sequence"/>
</dbReference>
<dbReference type="InterPro" id="IPR050450">
    <property type="entry name" value="COX15/CtaA_HemeA_synthase"/>
</dbReference>
<keyword evidence="3 12" id="KW-0812">Transmembrane</keyword>
<proteinExistence type="predicted"/>
<organism evidence="13 14">
    <name type="scientific">Gaopeijia maritima</name>
    <dbReference type="NCBI Taxonomy" id="3119007"/>
    <lineage>
        <taxon>Bacteria</taxon>
        <taxon>Pseudomonadati</taxon>
        <taxon>Gemmatimonadota</taxon>
        <taxon>Longimicrobiia</taxon>
        <taxon>Gaopeijiales</taxon>
        <taxon>Gaopeijiaceae</taxon>
        <taxon>Gaopeijia</taxon>
    </lineage>
</organism>
<evidence type="ECO:0000256" key="1">
    <source>
        <dbReference type="ARBA" id="ARBA00004141"/>
    </source>
</evidence>
<feature type="transmembrane region" description="Helical" evidence="12">
    <location>
        <begin position="210"/>
        <end position="231"/>
    </location>
</feature>
<evidence type="ECO:0000256" key="9">
    <source>
        <dbReference type="ARBA" id="ARBA00023136"/>
    </source>
</evidence>
<evidence type="ECO:0000256" key="10">
    <source>
        <dbReference type="ARBA" id="ARBA00023157"/>
    </source>
</evidence>
<dbReference type="EMBL" id="JBBHLI010000001">
    <property type="protein sequence ID" value="MEK9500008.1"/>
    <property type="molecule type" value="Genomic_DNA"/>
</dbReference>
<evidence type="ECO:0000256" key="6">
    <source>
        <dbReference type="ARBA" id="ARBA00023002"/>
    </source>
</evidence>
<keyword evidence="8" id="KW-0350">Heme biosynthesis</keyword>
<evidence type="ECO:0000256" key="4">
    <source>
        <dbReference type="ARBA" id="ARBA00022723"/>
    </source>
</evidence>
<feature type="transmembrane region" description="Helical" evidence="12">
    <location>
        <begin position="274"/>
        <end position="293"/>
    </location>
</feature>
<evidence type="ECO:0000256" key="5">
    <source>
        <dbReference type="ARBA" id="ARBA00022989"/>
    </source>
</evidence>
<dbReference type="PANTHER" id="PTHR35457:SF1">
    <property type="entry name" value="HEME A SYNTHASE"/>
    <property type="match status" value="1"/>
</dbReference>
<feature type="transmembrane region" description="Helical" evidence="12">
    <location>
        <begin position="243"/>
        <end position="268"/>
    </location>
</feature>
<comment type="pathway">
    <text evidence="11">Porphyrin-containing compound metabolism.</text>
</comment>
<dbReference type="PANTHER" id="PTHR35457">
    <property type="entry name" value="HEME A SYNTHASE"/>
    <property type="match status" value="1"/>
</dbReference>
<keyword evidence="2" id="KW-1003">Cell membrane</keyword>